<dbReference type="InterPro" id="IPR010090">
    <property type="entry name" value="Phage_tape_meas"/>
</dbReference>
<feature type="coiled-coil region" evidence="7">
    <location>
        <begin position="813"/>
        <end position="862"/>
    </location>
</feature>
<protein>
    <recommendedName>
        <fullName evidence="1">histone acetyltransferase</fullName>
        <ecNumber evidence="1">2.3.1.48</ecNumber>
    </recommendedName>
</protein>
<keyword evidence="11" id="KW-1185">Reference proteome</keyword>
<comment type="caution">
    <text evidence="10">The sequence shown here is derived from an EMBL/GenBank/DDBJ whole genome shotgun (WGS) entry which is preliminary data.</text>
</comment>
<sequence>MSFKDQEVNLIIQGKDLFSAEAKKSEQALQELGRESEKLNEQLDDLKRQQEAIKAIDSLTESINKGERAYVDNAQALDKLKQEQKQANTEAKNLEKSQQDAAASTSKLETEYSQTAAQLASYDSQLASARAEVERLTTTQNKGAQASQAQAKALSAAKTDLQQLEAAQKNTATSATTLANELEQERSELTRLGTEVEKAGRNKAEYALKVKTASNELTNLGRSLGSNKAQLDKQQAVLNKAGIDMGKLGDASQELKTKQAGAEAALKGVNDKLAQHDRLLVESKNSAKVANAQTDLTTKAVSTLAKAYAVLLSAQQAVQTVKSGVENYGELEAAITKVEKTTNLARDTVVKMADELKNLSENVTPTSTNELLRMAEVAGQLGTKSTEDILSLVAAADALGLSTNLAGDEAATMLARILGMTQEGIPEIHNLSSAVVALGNDFAITEADIVQMTKEIVSGTREINLGSAAAAAFGTTLAELGQPAERSRTAMQRLGAEINEASKKGGDSLERLTKITGLTAKQIEQDLGDAPEKVLVKFLEGLQKVKAEGGLVSDALKSMGIDGTEATGVLSVLADGTDRLKVALELSNKAYAAGDYHMKEAIKAYADQESAIGRLQNKFHGLTTEIGETFSAEVDSSIRGTGRAIDSVREYVVKLAEYLPELIGGFRDVLEAANNFTSLFTDGAFDVVLRKIDEMSLNANYLTSVFNTLTLGLQGTTYAALSLAENIESLAGIDTTNLQKKIADIGVQMSKTKESISKDVKDIEETNKRLAGESSIAYKSFNDTMDKYGFAMSRLSAEQQKQIRSIIETNKYNAEQEDLYRKLTNAIVRANNELEVEASLKVTSANASNNKAEADKKAAEAASALAVSQSKVNTSTDQYSVTVKEAMARQAELNQLHDKGLISTETLNNMTKLLNASVKDYNVEVDKSNVKAVTQTELTSAFITKRKELQAQYEKGLLTEKELNISLQELAASHTKAVEQSNKSIAATGLLSDAQLDLQEKILRTEKEVRDLEAALKDDSKASAELTLIKAKLAKEEANLADLKRESVELSKIENATYVELLILQRDYEAQLEALDRNFRAGLLTKQEYDAQSQILKGTLSEVNKVVGESSKKTDENTEATKENTKATKDNTAAGIENAKVIAEQLSTIDDFRGSAAATRDVIVSLNTEYDYSNATIQAMTERLAQLDNQIAGADQKRERREINNAIRMRDWVTQIESGSLSLQELGELADLANNSVVRLSDNQLVPLNKAIDEARSRFRELADEINKTTMDIQDRLDTALGNQKDIAERKFASELKEVNDLITTAQAYGDSQLINKLQKSLSDLKQAQDLERKALQAQQATDKQSAAEAKKQADASAATAKAAAQTQATATVNTQVNTQTSTQSVANTSDMQVLQLQVGNSTFNAQMKRSLVTELMNEIKRLQSVGG</sequence>
<feature type="coiled-coil region" evidence="7">
    <location>
        <begin position="172"/>
        <end position="202"/>
    </location>
</feature>
<evidence type="ECO:0000259" key="9">
    <source>
        <dbReference type="Pfam" id="PF10145"/>
    </source>
</evidence>
<feature type="region of interest" description="Disordered" evidence="8">
    <location>
        <begin position="1108"/>
        <end position="1131"/>
    </location>
</feature>
<keyword evidence="5" id="KW-0804">Transcription</keyword>
<dbReference type="EMBL" id="JABAEB010000011">
    <property type="protein sequence ID" value="NLQ24538.1"/>
    <property type="molecule type" value="Genomic_DNA"/>
</dbReference>
<evidence type="ECO:0000256" key="3">
    <source>
        <dbReference type="ARBA" id="ARBA00022853"/>
    </source>
</evidence>
<gene>
    <name evidence="10" type="ORF">HGO26_16835</name>
</gene>
<comment type="catalytic activity">
    <reaction evidence="6">
        <text>L-lysyl-[protein] + acetyl-CoA = N(6)-acetyl-L-lysyl-[protein] + CoA + H(+)</text>
        <dbReference type="Rhea" id="RHEA:45948"/>
        <dbReference type="Rhea" id="RHEA-COMP:9752"/>
        <dbReference type="Rhea" id="RHEA-COMP:10731"/>
        <dbReference type="ChEBI" id="CHEBI:15378"/>
        <dbReference type="ChEBI" id="CHEBI:29969"/>
        <dbReference type="ChEBI" id="CHEBI:57287"/>
        <dbReference type="ChEBI" id="CHEBI:57288"/>
        <dbReference type="ChEBI" id="CHEBI:61930"/>
        <dbReference type="EC" id="2.3.1.48"/>
    </reaction>
</comment>
<feature type="coiled-coil region" evidence="7">
    <location>
        <begin position="995"/>
        <end position="1053"/>
    </location>
</feature>
<keyword evidence="7" id="KW-0175">Coiled coil</keyword>
<feature type="region of interest" description="Disordered" evidence="8">
    <location>
        <begin position="82"/>
        <end position="109"/>
    </location>
</feature>
<evidence type="ECO:0000256" key="5">
    <source>
        <dbReference type="ARBA" id="ARBA00023163"/>
    </source>
</evidence>
<keyword evidence="3" id="KW-0156">Chromatin regulator</keyword>
<evidence type="ECO:0000256" key="4">
    <source>
        <dbReference type="ARBA" id="ARBA00023015"/>
    </source>
</evidence>
<name>A0ABX1KRH0_9GAMM</name>
<keyword evidence="4" id="KW-0805">Transcription regulation</keyword>
<dbReference type="InterPro" id="IPR013178">
    <property type="entry name" value="Histone_AcTrfase_Rtt109/CBP"/>
</dbReference>
<reference evidence="10 11" key="1">
    <citation type="submission" date="2020-04" db="EMBL/GenBank/DDBJ databases">
        <title>The first description of lens atrophy caused by putative novel Shewanella sp. that is a new emerging pathogen for cultured rainbow trout?</title>
        <authorList>
            <person name="Saticioglu I.B."/>
            <person name="Duman M."/>
            <person name="Altun S."/>
        </authorList>
    </citation>
    <scope>NUCLEOTIDE SEQUENCE [LARGE SCALE GENOMIC DNA]</scope>
    <source>
        <strain evidence="10 11">S-1</strain>
    </source>
</reference>
<proteinExistence type="predicted"/>
<feature type="compositionally biased region" description="Basic and acidic residues" evidence="8">
    <location>
        <begin position="1110"/>
        <end position="1129"/>
    </location>
</feature>
<dbReference type="Pfam" id="PF10145">
    <property type="entry name" value="PhageMin_Tail"/>
    <property type="match status" value="1"/>
</dbReference>
<evidence type="ECO:0000313" key="10">
    <source>
        <dbReference type="EMBL" id="NLQ24538.1"/>
    </source>
</evidence>
<evidence type="ECO:0000256" key="7">
    <source>
        <dbReference type="SAM" id="Coils"/>
    </source>
</evidence>
<dbReference type="EC" id="2.3.1.48" evidence="1"/>
<evidence type="ECO:0000256" key="8">
    <source>
        <dbReference type="SAM" id="MobiDB-lite"/>
    </source>
</evidence>
<dbReference type="RefSeq" id="WP_168826647.1">
    <property type="nucleotide sequence ID" value="NZ_JABAEB010000011.1"/>
</dbReference>
<dbReference type="Proteomes" id="UP000527352">
    <property type="component" value="Unassembled WGS sequence"/>
</dbReference>
<evidence type="ECO:0000256" key="6">
    <source>
        <dbReference type="ARBA" id="ARBA00048017"/>
    </source>
</evidence>
<organism evidence="10 11">
    <name type="scientific">Shewanella oncorhynchi</name>
    <dbReference type="NCBI Taxonomy" id="2726434"/>
    <lineage>
        <taxon>Bacteria</taxon>
        <taxon>Pseudomonadati</taxon>
        <taxon>Pseudomonadota</taxon>
        <taxon>Gammaproteobacteria</taxon>
        <taxon>Alteromonadales</taxon>
        <taxon>Shewanellaceae</taxon>
        <taxon>Shewanella</taxon>
    </lineage>
</organism>
<keyword evidence="2" id="KW-0808">Transferase</keyword>
<dbReference type="PANTHER" id="PTHR13808">
    <property type="entry name" value="CBP/P300-RELATED"/>
    <property type="match status" value="1"/>
</dbReference>
<evidence type="ECO:0000256" key="1">
    <source>
        <dbReference type="ARBA" id="ARBA00013184"/>
    </source>
</evidence>
<dbReference type="NCBIfam" id="TIGR01760">
    <property type="entry name" value="tape_meas_TP901"/>
    <property type="match status" value="1"/>
</dbReference>
<feature type="coiled-coil region" evidence="7">
    <location>
        <begin position="1177"/>
        <end position="1204"/>
    </location>
</feature>
<feature type="domain" description="Phage tail tape measure protein" evidence="9">
    <location>
        <begin position="355"/>
        <end position="545"/>
    </location>
</feature>
<evidence type="ECO:0000256" key="2">
    <source>
        <dbReference type="ARBA" id="ARBA00022679"/>
    </source>
</evidence>
<dbReference type="PANTHER" id="PTHR13808:SF1">
    <property type="entry name" value="HISTONE ACETYLTRANSFERASE"/>
    <property type="match status" value="1"/>
</dbReference>
<evidence type="ECO:0000313" key="11">
    <source>
        <dbReference type="Proteomes" id="UP000527352"/>
    </source>
</evidence>
<feature type="compositionally biased region" description="Polar residues" evidence="8">
    <location>
        <begin position="99"/>
        <end position="109"/>
    </location>
</feature>
<accession>A0ABX1KRH0</accession>